<dbReference type="InterPro" id="IPR036390">
    <property type="entry name" value="WH_DNA-bd_sf"/>
</dbReference>
<evidence type="ECO:0000256" key="2">
    <source>
        <dbReference type="ARBA" id="ARBA00023015"/>
    </source>
</evidence>
<sequence>MPDWNDLRYFLAVSREGTLAAASRALKVDATTVGRRLTVLEEELGTRLFDRTPGRFVLTAAGQGIRGTVEEMEASVLAVERRAGGEDARLEGVVRVTTTEAFAVNHLLPRFGPFRERHPGIEVQFLTDYGALDLARREADVAVRLTRPKEASLVARKAGEIAISLYASEGYLARRGLPDPAVGFAGHDVIGYADAAAKWPEARWMGEVATSARVVVRCNSLLSVVAAAQAGVGLGLMPCFSGDTSPGLRRLMPPVAALKRDIWLVVHPDLQQNARVRAVMDFFSEVIQRERPLLAGGGLVSALGSSTAGDSETRVRPAASRAHRGQARRKKARTS</sequence>
<dbReference type="RefSeq" id="WP_206722070.1">
    <property type="nucleotide sequence ID" value="NZ_CP071090.1"/>
</dbReference>
<name>A0ABX7NNQ0_9BACT</name>
<accession>A0ABX7NNQ0</accession>
<evidence type="ECO:0000256" key="1">
    <source>
        <dbReference type="ARBA" id="ARBA00009437"/>
    </source>
</evidence>
<comment type="similarity">
    <text evidence="1">Belongs to the LysR transcriptional regulatory family.</text>
</comment>
<evidence type="ECO:0000256" key="5">
    <source>
        <dbReference type="SAM" id="MobiDB-lite"/>
    </source>
</evidence>
<protein>
    <submittedName>
        <fullName evidence="7">LysR family transcriptional regulator</fullName>
    </submittedName>
</protein>
<dbReference type="InterPro" id="IPR000847">
    <property type="entry name" value="LysR_HTH_N"/>
</dbReference>
<evidence type="ECO:0000313" key="8">
    <source>
        <dbReference type="Proteomes" id="UP000662747"/>
    </source>
</evidence>
<feature type="compositionally biased region" description="Basic residues" evidence="5">
    <location>
        <begin position="321"/>
        <end position="335"/>
    </location>
</feature>
<organism evidence="7 8">
    <name type="scientific">Pyxidicoccus parkwayensis</name>
    <dbReference type="NCBI Taxonomy" id="2813578"/>
    <lineage>
        <taxon>Bacteria</taxon>
        <taxon>Pseudomonadati</taxon>
        <taxon>Myxococcota</taxon>
        <taxon>Myxococcia</taxon>
        <taxon>Myxococcales</taxon>
        <taxon>Cystobacterineae</taxon>
        <taxon>Myxococcaceae</taxon>
        <taxon>Pyxidicoccus</taxon>
    </lineage>
</organism>
<feature type="region of interest" description="Disordered" evidence="5">
    <location>
        <begin position="304"/>
        <end position="335"/>
    </location>
</feature>
<keyword evidence="2" id="KW-0805">Transcription regulation</keyword>
<dbReference type="Proteomes" id="UP000662747">
    <property type="component" value="Chromosome"/>
</dbReference>
<evidence type="ECO:0000256" key="3">
    <source>
        <dbReference type="ARBA" id="ARBA00023125"/>
    </source>
</evidence>
<dbReference type="InterPro" id="IPR005119">
    <property type="entry name" value="LysR_subst-bd"/>
</dbReference>
<dbReference type="PROSITE" id="PS50931">
    <property type="entry name" value="HTH_LYSR"/>
    <property type="match status" value="1"/>
</dbReference>
<reference evidence="7 8" key="1">
    <citation type="submission" date="2021-02" db="EMBL/GenBank/DDBJ databases">
        <title>De Novo genome assembly of isolated myxobacteria.</title>
        <authorList>
            <person name="Stevens D.C."/>
        </authorList>
    </citation>
    <scope>NUCLEOTIDE SEQUENCE [LARGE SCALE GENOMIC DNA]</scope>
    <source>
        <strain evidence="8">SCPEA02</strain>
    </source>
</reference>
<gene>
    <name evidence="7" type="ORF">JY651_35365</name>
</gene>
<dbReference type="Pfam" id="PF00126">
    <property type="entry name" value="HTH_1"/>
    <property type="match status" value="1"/>
</dbReference>
<dbReference type="PANTHER" id="PTHR30537:SF3">
    <property type="entry name" value="TRANSCRIPTIONAL REGULATORY PROTEIN"/>
    <property type="match status" value="1"/>
</dbReference>
<dbReference type="PANTHER" id="PTHR30537">
    <property type="entry name" value="HTH-TYPE TRANSCRIPTIONAL REGULATOR"/>
    <property type="match status" value="1"/>
</dbReference>
<dbReference type="Gene3D" id="3.40.190.290">
    <property type="match status" value="1"/>
</dbReference>
<dbReference type="Pfam" id="PF03466">
    <property type="entry name" value="LysR_substrate"/>
    <property type="match status" value="1"/>
</dbReference>
<evidence type="ECO:0000313" key="7">
    <source>
        <dbReference type="EMBL" id="QSQ20490.1"/>
    </source>
</evidence>
<dbReference type="Gene3D" id="1.10.10.10">
    <property type="entry name" value="Winged helix-like DNA-binding domain superfamily/Winged helix DNA-binding domain"/>
    <property type="match status" value="1"/>
</dbReference>
<proteinExistence type="inferred from homology"/>
<evidence type="ECO:0000256" key="4">
    <source>
        <dbReference type="ARBA" id="ARBA00023163"/>
    </source>
</evidence>
<dbReference type="EMBL" id="CP071090">
    <property type="protein sequence ID" value="QSQ20490.1"/>
    <property type="molecule type" value="Genomic_DNA"/>
</dbReference>
<keyword evidence="4" id="KW-0804">Transcription</keyword>
<dbReference type="SUPFAM" id="SSF53850">
    <property type="entry name" value="Periplasmic binding protein-like II"/>
    <property type="match status" value="1"/>
</dbReference>
<dbReference type="InterPro" id="IPR058163">
    <property type="entry name" value="LysR-type_TF_proteobact-type"/>
</dbReference>
<evidence type="ECO:0000259" key="6">
    <source>
        <dbReference type="PROSITE" id="PS50931"/>
    </source>
</evidence>
<keyword evidence="3" id="KW-0238">DNA-binding</keyword>
<dbReference type="InterPro" id="IPR036388">
    <property type="entry name" value="WH-like_DNA-bd_sf"/>
</dbReference>
<dbReference type="SUPFAM" id="SSF46785">
    <property type="entry name" value="Winged helix' DNA-binding domain"/>
    <property type="match status" value="1"/>
</dbReference>
<keyword evidence="8" id="KW-1185">Reference proteome</keyword>
<feature type="domain" description="HTH lysR-type" evidence="6">
    <location>
        <begin position="2"/>
        <end position="59"/>
    </location>
</feature>